<feature type="transmembrane region" description="Helical" evidence="6">
    <location>
        <begin position="220"/>
        <end position="240"/>
    </location>
</feature>
<feature type="transmembrane region" description="Helical" evidence="6">
    <location>
        <begin position="52"/>
        <end position="77"/>
    </location>
</feature>
<feature type="transmembrane region" description="Helical" evidence="6">
    <location>
        <begin position="609"/>
        <end position="635"/>
    </location>
</feature>
<feature type="domain" description="G-protein coupled receptors family 1 profile" evidence="7">
    <location>
        <begin position="328"/>
        <end position="568"/>
    </location>
</feature>
<sequence length="889" mass="100065">MNCLKTLPEEAHSHLMFLSVLNIFLSISAALGNILILVALRKESSLHPPSKLLYRNLAITDLCVGIIVEPAASLYWISEATEWWDICQFVFDLSSVTGFVLCSVSLMTVTAVSIDRLLALLLKLRYRQVVTLRKIYATLTIFWVGSIIPGTVHSVYPLATSWWGNIGTLLCLVFSTLSYTKIFFTLRQNQIQAQKHDSEAQSTHSTPLNMARYRKAVSSALWVQLALVACYLPYVVAVAMTPHGDSFPYYLARQYGSIFLYLNSSLNPFLYCWKIKEVRQAVKETLRQESHVTIEQLYCSAQLGGKVHGYLIVLSVIDIFLSITAILGNILILAALRKETSLHPPSKLLLRNLAITDLCVGIIVEPLSAIYWASEATERCQNICRYTSDFRYVTGFVLCAVSLMTMTSISVDRLLALLLGLQYRQVVTLKRTYIALTTLWVGSIVAGTIYFVKPLVTSWLGNIGILLCIVISIVSYSKIFHTLRHVHIQPQQRISQVQSNQATPLNMARYRKAVSSTLWIQVTLVVCCLTFFFALIITPQGDPLPYYLATQFGLVFLYLNSSLNPLLYCWKIREVRQAVKDTIKQVSCSQITIDQLYCSAQLGGKVHQYLIVLSVINIFLSITAFLGNILILVALHKETSLHPPSKLLYRNLAISDLCVGIIVEPAAVSYWISEVIERSDICLYALDLAYVTAYVLCSLSLGTTTFISVDRLLALLLGLRYRQVVTLKRTYLTIIFLWAISSFAATTYFVSPVAHPWFGNIGLSLCLAISLFSYTKIFLTLRYNHIQPQQHVSQAQSNQATQLKTAIYKKAVVSALWIQITLVVCCLPFFFALIITPQGDPLPYYVARQFGAVFIYLNSSLNPLLYCWKIKEVRQAVKDTIKQVPFRLF</sequence>
<evidence type="ECO:0000313" key="9">
    <source>
        <dbReference type="Proteomes" id="UP001159427"/>
    </source>
</evidence>
<keyword evidence="5 6" id="KW-0472">Membrane</keyword>
<dbReference type="PRINTS" id="PR00237">
    <property type="entry name" value="GPCRRHODOPSN"/>
</dbReference>
<feature type="transmembrane region" description="Helical" evidence="6">
    <location>
        <begin position="135"/>
        <end position="156"/>
    </location>
</feature>
<evidence type="ECO:0000313" key="8">
    <source>
        <dbReference type="EMBL" id="CAH3019932.1"/>
    </source>
</evidence>
<keyword evidence="2" id="KW-1003">Cell membrane</keyword>
<dbReference type="EMBL" id="CALNXI010000131">
    <property type="protein sequence ID" value="CAH3019932.1"/>
    <property type="molecule type" value="Genomic_DNA"/>
</dbReference>
<feature type="transmembrane region" description="Helical" evidence="6">
    <location>
        <begin position="731"/>
        <end position="751"/>
    </location>
</feature>
<reference evidence="8 9" key="1">
    <citation type="submission" date="2022-05" db="EMBL/GenBank/DDBJ databases">
        <authorList>
            <consortium name="Genoscope - CEA"/>
            <person name="William W."/>
        </authorList>
    </citation>
    <scope>NUCLEOTIDE SEQUENCE [LARGE SCALE GENOMIC DNA]</scope>
</reference>
<feature type="transmembrane region" description="Helical" evidence="6">
    <location>
        <begin position="692"/>
        <end position="719"/>
    </location>
</feature>
<dbReference type="Proteomes" id="UP001159427">
    <property type="component" value="Unassembled WGS sequence"/>
</dbReference>
<feature type="transmembrane region" description="Helical" evidence="6">
    <location>
        <begin position="847"/>
        <end position="868"/>
    </location>
</feature>
<protein>
    <recommendedName>
        <fullName evidence="7">G-protein coupled receptors family 1 profile domain-containing protein</fullName>
    </recommendedName>
</protein>
<evidence type="ECO:0000259" key="7">
    <source>
        <dbReference type="PROSITE" id="PS50262"/>
    </source>
</evidence>
<evidence type="ECO:0000256" key="1">
    <source>
        <dbReference type="ARBA" id="ARBA00004651"/>
    </source>
</evidence>
<feature type="transmembrane region" description="Helical" evidence="6">
    <location>
        <begin position="811"/>
        <end position="835"/>
    </location>
</feature>
<comment type="caution">
    <text evidence="8">The sequence shown here is derived from an EMBL/GenBank/DDBJ whole genome shotgun (WGS) entry which is preliminary data.</text>
</comment>
<feature type="transmembrane region" description="Helical" evidence="6">
    <location>
        <begin position="458"/>
        <end position="476"/>
    </location>
</feature>
<feature type="domain" description="G-protein coupled receptors family 1 profile" evidence="7">
    <location>
        <begin position="627"/>
        <end position="866"/>
    </location>
</feature>
<dbReference type="Gene3D" id="1.20.1070.10">
    <property type="entry name" value="Rhodopsin 7-helix transmembrane proteins"/>
    <property type="match status" value="3"/>
</dbReference>
<evidence type="ECO:0000256" key="6">
    <source>
        <dbReference type="SAM" id="Phobius"/>
    </source>
</evidence>
<organism evidence="8 9">
    <name type="scientific">Porites evermanni</name>
    <dbReference type="NCBI Taxonomy" id="104178"/>
    <lineage>
        <taxon>Eukaryota</taxon>
        <taxon>Metazoa</taxon>
        <taxon>Cnidaria</taxon>
        <taxon>Anthozoa</taxon>
        <taxon>Hexacorallia</taxon>
        <taxon>Scleractinia</taxon>
        <taxon>Fungiina</taxon>
        <taxon>Poritidae</taxon>
        <taxon>Porites</taxon>
    </lineage>
</organism>
<dbReference type="CDD" id="cd00637">
    <property type="entry name" value="7tm_classA_rhodopsin-like"/>
    <property type="match status" value="3"/>
</dbReference>
<gene>
    <name evidence="8" type="ORF">PEVE_00004923</name>
</gene>
<feature type="transmembrane region" description="Helical" evidence="6">
    <location>
        <begin position="757"/>
        <end position="779"/>
    </location>
</feature>
<comment type="subcellular location">
    <subcellularLocation>
        <location evidence="1">Cell membrane</location>
        <topology evidence="1">Multi-pass membrane protein</topology>
    </subcellularLocation>
</comment>
<keyword evidence="9" id="KW-1185">Reference proteome</keyword>
<feature type="transmembrane region" description="Helical" evidence="6">
    <location>
        <begin position="89"/>
        <end position="114"/>
    </location>
</feature>
<accession>A0ABN8LV17</accession>
<dbReference type="PROSITE" id="PS50262">
    <property type="entry name" value="G_PROTEIN_RECEP_F1_2"/>
    <property type="match status" value="3"/>
</dbReference>
<dbReference type="SUPFAM" id="SSF81321">
    <property type="entry name" value="Family A G protein-coupled receptor-like"/>
    <property type="match status" value="3"/>
</dbReference>
<dbReference type="InterPro" id="IPR000276">
    <property type="entry name" value="GPCR_Rhodpsn"/>
</dbReference>
<evidence type="ECO:0000256" key="5">
    <source>
        <dbReference type="ARBA" id="ARBA00023136"/>
    </source>
</evidence>
<proteinExistence type="predicted"/>
<evidence type="ECO:0000256" key="3">
    <source>
        <dbReference type="ARBA" id="ARBA00022692"/>
    </source>
</evidence>
<dbReference type="PANTHER" id="PTHR22750">
    <property type="entry name" value="G-PROTEIN COUPLED RECEPTOR"/>
    <property type="match status" value="1"/>
</dbReference>
<dbReference type="Pfam" id="PF00001">
    <property type="entry name" value="7tm_1"/>
    <property type="match status" value="4"/>
</dbReference>
<feature type="transmembrane region" description="Helical" evidence="6">
    <location>
        <begin position="517"/>
        <end position="537"/>
    </location>
</feature>
<feature type="transmembrane region" description="Helical" evidence="6">
    <location>
        <begin position="433"/>
        <end position="452"/>
    </location>
</feature>
<keyword evidence="3 6" id="KW-0812">Transmembrane</keyword>
<evidence type="ECO:0000256" key="2">
    <source>
        <dbReference type="ARBA" id="ARBA00022475"/>
    </source>
</evidence>
<feature type="transmembrane region" description="Helical" evidence="6">
    <location>
        <begin position="310"/>
        <end position="336"/>
    </location>
</feature>
<feature type="transmembrane region" description="Helical" evidence="6">
    <location>
        <begin position="15"/>
        <end position="40"/>
    </location>
</feature>
<feature type="transmembrane region" description="Helical" evidence="6">
    <location>
        <begin position="162"/>
        <end position="184"/>
    </location>
</feature>
<evidence type="ECO:0000256" key="4">
    <source>
        <dbReference type="ARBA" id="ARBA00022989"/>
    </source>
</evidence>
<feature type="transmembrane region" description="Helical" evidence="6">
    <location>
        <begin position="392"/>
        <end position="421"/>
    </location>
</feature>
<name>A0ABN8LV17_9CNID</name>
<feature type="domain" description="G-protein coupled receptors family 1 profile" evidence="7">
    <location>
        <begin position="32"/>
        <end position="271"/>
    </location>
</feature>
<dbReference type="InterPro" id="IPR017452">
    <property type="entry name" value="GPCR_Rhodpsn_7TM"/>
</dbReference>
<keyword evidence="4 6" id="KW-1133">Transmembrane helix</keyword>